<evidence type="ECO:0008006" key="6">
    <source>
        <dbReference type="Google" id="ProtNLM"/>
    </source>
</evidence>
<dbReference type="InterPro" id="IPR025434">
    <property type="entry name" value="YesK-like"/>
</dbReference>
<dbReference type="EMBL" id="NVBO01000051">
    <property type="protein sequence ID" value="PFS03827.1"/>
    <property type="molecule type" value="Genomic_DNA"/>
</dbReference>
<evidence type="ECO:0000313" key="4">
    <source>
        <dbReference type="Proteomes" id="UP000226357"/>
    </source>
</evidence>
<evidence type="ECO:0000313" key="2">
    <source>
        <dbReference type="EMBL" id="PFK40941.1"/>
    </source>
</evidence>
<feature type="transmembrane region" description="Helical" evidence="1">
    <location>
        <begin position="63"/>
        <end position="82"/>
    </location>
</feature>
<protein>
    <recommendedName>
        <fullName evidence="6">YesK-like protein</fullName>
    </recommendedName>
</protein>
<organism evidence="2 5">
    <name type="scientific">Bacillus cereus</name>
    <dbReference type="NCBI Taxonomy" id="1396"/>
    <lineage>
        <taxon>Bacteria</taxon>
        <taxon>Bacillati</taxon>
        <taxon>Bacillota</taxon>
        <taxon>Bacilli</taxon>
        <taxon>Bacillales</taxon>
        <taxon>Bacillaceae</taxon>
        <taxon>Bacillus</taxon>
        <taxon>Bacillus cereus group</taxon>
    </lineage>
</organism>
<accession>A0A2B0M8P7</accession>
<comment type="caution">
    <text evidence="2">The sequence shown here is derived from an EMBL/GenBank/DDBJ whole genome shotgun (WGS) entry which is preliminary data.</text>
</comment>
<keyword evidence="1" id="KW-1133">Transmembrane helix</keyword>
<sequence>MDGFEVFFIIGAITILAVFAVSFLLKKQFPKKSLDIIFALIIILLCLAFFPITIFAIGGWDGMGYGIACFFVLVGTLIGMIAHQIVKLFRKTYV</sequence>
<evidence type="ECO:0000256" key="1">
    <source>
        <dbReference type="SAM" id="Phobius"/>
    </source>
</evidence>
<dbReference type="EMBL" id="NUWN01000047">
    <property type="protein sequence ID" value="PFK40941.1"/>
    <property type="molecule type" value="Genomic_DNA"/>
</dbReference>
<keyword evidence="1" id="KW-0472">Membrane</keyword>
<dbReference type="AlphaFoldDB" id="A0A2B0M8P7"/>
<feature type="transmembrane region" description="Helical" evidence="1">
    <location>
        <begin position="6"/>
        <end position="25"/>
    </location>
</feature>
<evidence type="ECO:0000313" key="5">
    <source>
        <dbReference type="Proteomes" id="UP000242656"/>
    </source>
</evidence>
<dbReference type="Proteomes" id="UP000226357">
    <property type="component" value="Unassembled WGS sequence"/>
</dbReference>
<dbReference type="Proteomes" id="UP000242656">
    <property type="component" value="Unassembled WGS sequence"/>
</dbReference>
<name>A0A2B0M8P7_BACCE</name>
<proteinExistence type="predicted"/>
<feature type="transmembrane region" description="Helical" evidence="1">
    <location>
        <begin position="37"/>
        <end position="57"/>
    </location>
</feature>
<gene>
    <name evidence="2" type="ORF">COI93_12700</name>
    <name evidence="3" type="ORF">COK38_07035</name>
</gene>
<evidence type="ECO:0000313" key="3">
    <source>
        <dbReference type="EMBL" id="PFS03827.1"/>
    </source>
</evidence>
<reference evidence="4 5" key="1">
    <citation type="submission" date="2017-09" db="EMBL/GenBank/DDBJ databases">
        <title>Large-scale bioinformatics analysis of Bacillus genomes uncovers conserved roles of natural products in bacterial physiology.</title>
        <authorList>
            <consortium name="Agbiome Team Llc"/>
            <person name="Bleich R.M."/>
            <person name="Grubbs K.J."/>
            <person name="Santa Maria K.C."/>
            <person name="Allen S.E."/>
            <person name="Farag S."/>
            <person name="Shank E.A."/>
            <person name="Bowers A."/>
        </authorList>
    </citation>
    <scope>NUCLEOTIDE SEQUENCE [LARGE SCALE GENOMIC DNA]</scope>
    <source>
        <strain evidence="3 4">AFS067272</strain>
        <strain evidence="2 5">AFS083043</strain>
    </source>
</reference>
<dbReference type="RefSeq" id="WP_000348601.1">
    <property type="nucleotide sequence ID" value="NZ_JBCLQQ010000011.1"/>
</dbReference>
<dbReference type="OrthoDB" id="2884467at2"/>
<keyword evidence="1" id="KW-0812">Transmembrane</keyword>
<dbReference type="Pfam" id="PF14150">
    <property type="entry name" value="YesK"/>
    <property type="match status" value="1"/>
</dbReference>